<protein>
    <submittedName>
        <fullName evidence="3">Annexin</fullName>
    </submittedName>
</protein>
<gene>
    <name evidence="1" type="ORF">OFLC_LOCUS7060</name>
</gene>
<evidence type="ECO:0000313" key="1">
    <source>
        <dbReference type="EMBL" id="VDO49133.1"/>
    </source>
</evidence>
<dbReference type="STRING" id="387005.A0A183HHU7"/>
<sequence>MTGQVSDYLLQKLIKQSKYTRKMRTLQKKHIDFVKCVRDGCQSLAGTKPPIQEVPYIWTTTICSYPFFLVDLSKVQGFSVCFENMSEEEIKTAKSSAAVSDNEYPKILESYRQKWVRNLGIQNKPSVSCQKISCQKNKRIHTSCLKILDRCPSGLRNNDLEAVLTMFCEREECDFDESYASILEMLVPLRCTLDELYNIFYAITTKFVPRFFCF</sequence>
<name>A0A183HHU7_9BILA</name>
<reference evidence="3" key="1">
    <citation type="submission" date="2016-06" db="UniProtKB">
        <authorList>
            <consortium name="WormBaseParasite"/>
        </authorList>
    </citation>
    <scope>IDENTIFICATION</scope>
</reference>
<organism evidence="3">
    <name type="scientific">Onchocerca flexuosa</name>
    <dbReference type="NCBI Taxonomy" id="387005"/>
    <lineage>
        <taxon>Eukaryota</taxon>
        <taxon>Metazoa</taxon>
        <taxon>Ecdysozoa</taxon>
        <taxon>Nematoda</taxon>
        <taxon>Chromadorea</taxon>
        <taxon>Rhabditida</taxon>
        <taxon>Spirurina</taxon>
        <taxon>Spiruromorpha</taxon>
        <taxon>Filarioidea</taxon>
        <taxon>Onchocercidae</taxon>
        <taxon>Onchocerca</taxon>
    </lineage>
</organism>
<evidence type="ECO:0000313" key="2">
    <source>
        <dbReference type="Proteomes" id="UP000267606"/>
    </source>
</evidence>
<dbReference type="WBParaSite" id="OFLC_0000705801-mRNA-1">
    <property type="protein sequence ID" value="OFLC_0000705801-mRNA-1"/>
    <property type="gene ID" value="OFLC_0000705801"/>
</dbReference>
<accession>A0A183HHU7</accession>
<evidence type="ECO:0000313" key="3">
    <source>
        <dbReference type="WBParaSite" id="OFLC_0000705801-mRNA-1"/>
    </source>
</evidence>
<dbReference type="EMBL" id="UZAJ01007121">
    <property type="protein sequence ID" value="VDO49133.1"/>
    <property type="molecule type" value="Genomic_DNA"/>
</dbReference>
<reference evidence="1 2" key="2">
    <citation type="submission" date="2018-11" db="EMBL/GenBank/DDBJ databases">
        <authorList>
            <consortium name="Pathogen Informatics"/>
        </authorList>
    </citation>
    <scope>NUCLEOTIDE SEQUENCE [LARGE SCALE GENOMIC DNA]</scope>
</reference>
<dbReference type="Proteomes" id="UP000267606">
    <property type="component" value="Unassembled WGS sequence"/>
</dbReference>
<keyword evidence="2" id="KW-1185">Reference proteome</keyword>
<proteinExistence type="predicted"/>
<dbReference type="AlphaFoldDB" id="A0A183HHU7"/>